<dbReference type="PROSITE" id="PS50011">
    <property type="entry name" value="PROTEIN_KINASE_DOM"/>
    <property type="match status" value="1"/>
</dbReference>
<dbReference type="Proteomes" id="UP000324194">
    <property type="component" value="Chromosome 1"/>
</dbReference>
<dbReference type="AlphaFoldDB" id="A0A5E4PHW8"/>
<evidence type="ECO:0000313" key="4">
    <source>
        <dbReference type="Proteomes" id="UP000324194"/>
    </source>
</evidence>
<gene>
    <name evidence="3" type="ORF">AQUSIP_19320</name>
</gene>
<keyword evidence="4" id="KW-1185">Reference proteome</keyword>
<name>A0A5E4PHW8_9COXI</name>
<dbReference type="InterPro" id="IPR011009">
    <property type="entry name" value="Kinase-like_dom_sf"/>
</dbReference>
<evidence type="ECO:0000259" key="2">
    <source>
        <dbReference type="PROSITE" id="PS50011"/>
    </source>
</evidence>
<dbReference type="Gene3D" id="1.10.510.10">
    <property type="entry name" value="Transferase(Phosphotransferase) domain 1"/>
    <property type="match status" value="1"/>
</dbReference>
<accession>A0A5E4PHW8</accession>
<feature type="compositionally biased region" description="Low complexity" evidence="1">
    <location>
        <begin position="349"/>
        <end position="361"/>
    </location>
</feature>
<evidence type="ECO:0000256" key="1">
    <source>
        <dbReference type="SAM" id="MobiDB-lite"/>
    </source>
</evidence>
<proteinExistence type="predicted"/>
<reference evidence="3 4" key="1">
    <citation type="submission" date="2019-08" db="EMBL/GenBank/DDBJ databases">
        <authorList>
            <person name="Guy L."/>
        </authorList>
    </citation>
    <scope>NUCLEOTIDE SEQUENCE [LARGE SCALE GENOMIC DNA]</scope>
    <source>
        <strain evidence="3 4">SGT-108</strain>
    </source>
</reference>
<sequence length="377" mass="42785">MLLPNLNEIQTQEVIEKAEQIIFLWESDALGQRKYSKKTGFSDGFPISKPVEIPFSILKDSSGNYYFIDNDSKVTHSAEAKGNQGKYRRLFPLKRNTSGHFTLADNIIGVKIENVCAKKKPEQQPRQLSLFDDIFSFSGQAGPRPSGPQHRDVVTDIFGEEKAEYVADEVGSLKRCGMYVDHFLVKNKKYILLKHIEGMQLLKFVNTNFSGMPVSQQVETFSRIIQSCMRALMAIHERKIAHNDAQLKNFIIAVETYECTVIDFGSAFLDAKPFQMENDFLTLAREFDYFDRYFDQSEIQYAWLRCKSIFKEQSMCNSVDIDGLIRVIDVFTQQVMKMKTGTSQFVLSSPTSSSCSSSSTSNLEIGQTDLGQPGYTV</sequence>
<dbReference type="GO" id="GO:0005524">
    <property type="term" value="F:ATP binding"/>
    <property type="evidence" value="ECO:0007669"/>
    <property type="project" value="InterPro"/>
</dbReference>
<feature type="region of interest" description="Disordered" evidence="1">
    <location>
        <begin position="349"/>
        <end position="377"/>
    </location>
</feature>
<dbReference type="RefSeq" id="WP_148339917.1">
    <property type="nucleotide sequence ID" value="NZ_LR699119.1"/>
</dbReference>
<feature type="domain" description="Protein kinase" evidence="2">
    <location>
        <begin position="76"/>
        <end position="377"/>
    </location>
</feature>
<dbReference type="InterPro" id="IPR000719">
    <property type="entry name" value="Prot_kinase_dom"/>
</dbReference>
<dbReference type="SUPFAM" id="SSF56112">
    <property type="entry name" value="Protein kinase-like (PK-like)"/>
    <property type="match status" value="1"/>
</dbReference>
<organism evidence="3 4">
    <name type="scientific">Aquicella siphonis</name>
    <dbReference type="NCBI Taxonomy" id="254247"/>
    <lineage>
        <taxon>Bacteria</taxon>
        <taxon>Pseudomonadati</taxon>
        <taxon>Pseudomonadota</taxon>
        <taxon>Gammaproteobacteria</taxon>
        <taxon>Legionellales</taxon>
        <taxon>Coxiellaceae</taxon>
        <taxon>Aquicella</taxon>
    </lineage>
</organism>
<dbReference type="GO" id="GO:0004672">
    <property type="term" value="F:protein kinase activity"/>
    <property type="evidence" value="ECO:0007669"/>
    <property type="project" value="InterPro"/>
</dbReference>
<protein>
    <recommendedName>
        <fullName evidence="2">Protein kinase domain-containing protein</fullName>
    </recommendedName>
</protein>
<dbReference type="EMBL" id="LR699119">
    <property type="protein sequence ID" value="VVC76609.1"/>
    <property type="molecule type" value="Genomic_DNA"/>
</dbReference>
<dbReference type="KEGG" id="asip:AQUSIP_19320"/>
<evidence type="ECO:0000313" key="3">
    <source>
        <dbReference type="EMBL" id="VVC76609.1"/>
    </source>
</evidence>